<dbReference type="Pfam" id="PF05491">
    <property type="entry name" value="WHD_RuvB"/>
    <property type="match status" value="1"/>
</dbReference>
<feature type="domain" description="RuvB winged helix C-terminal" evidence="4">
    <location>
        <begin position="151"/>
        <end position="220"/>
    </location>
</feature>
<dbReference type="Gene3D" id="3.40.50.300">
    <property type="entry name" value="P-loop containing nucleotide triphosphate hydrolases"/>
    <property type="match status" value="1"/>
</dbReference>
<evidence type="ECO:0000259" key="4">
    <source>
        <dbReference type="Pfam" id="PF05491"/>
    </source>
</evidence>
<dbReference type="GO" id="GO:0006281">
    <property type="term" value="P:DNA repair"/>
    <property type="evidence" value="ECO:0007669"/>
    <property type="project" value="InterPro"/>
</dbReference>
<evidence type="ECO:0000256" key="2">
    <source>
        <dbReference type="ARBA" id="ARBA00022840"/>
    </source>
</evidence>
<accession>A0A554J941</accession>
<dbReference type="SUPFAM" id="SSF46785">
    <property type="entry name" value="Winged helix' DNA-binding domain"/>
    <property type="match status" value="1"/>
</dbReference>
<reference evidence="7 8" key="1">
    <citation type="submission" date="2017-08" db="EMBL/GenBank/DDBJ databases">
        <title>Mechanisms for carbon and nitrogen cycling indicate functional differentiation within the Candidate Phyla Radiation.</title>
        <authorList>
            <person name="Danczak R.E."/>
            <person name="Johnston M.D."/>
            <person name="Kenah C."/>
            <person name="Slattery M."/>
            <person name="Wrighton K.C."/>
            <person name="Wilkins M.J."/>
        </authorList>
    </citation>
    <scope>NUCLEOTIDE SEQUENCE [LARGE SCALE GENOMIC DNA]</scope>
    <source>
        <strain evidence="7">Gr01-1014_85</strain>
    </source>
</reference>
<dbReference type="InterPro" id="IPR004605">
    <property type="entry name" value="DNA_helicase_Holl-junc_RuvB"/>
</dbReference>
<dbReference type="EMBL" id="VMFD01000080">
    <property type="protein sequence ID" value="TSC64869.1"/>
    <property type="molecule type" value="Genomic_DNA"/>
</dbReference>
<evidence type="ECO:0000259" key="5">
    <source>
        <dbReference type="Pfam" id="PF05496"/>
    </source>
</evidence>
<comment type="caution">
    <text evidence="7">The sequence shown here is derived from an EMBL/GenBank/DDBJ whole genome shotgun (WGS) entry which is preliminary data.</text>
</comment>
<dbReference type="Pfam" id="PF05496">
    <property type="entry name" value="RuvB_N"/>
    <property type="match status" value="1"/>
</dbReference>
<feature type="non-terminal residue" evidence="7">
    <location>
        <position position="1"/>
    </location>
</feature>
<keyword evidence="3" id="KW-0238">DNA-binding</keyword>
<name>A0A554J941_9BACT</name>
<dbReference type="GO" id="GO:0003677">
    <property type="term" value="F:DNA binding"/>
    <property type="evidence" value="ECO:0007669"/>
    <property type="project" value="UniProtKB-KW"/>
</dbReference>
<dbReference type="Gene3D" id="1.10.10.10">
    <property type="entry name" value="Winged helix-like DNA-binding domain superfamily/Winged helix DNA-binding domain"/>
    <property type="match status" value="1"/>
</dbReference>
<protein>
    <submittedName>
        <fullName evidence="7">Holliday junction DNA helicase RuvB</fullName>
    </submittedName>
</protein>
<dbReference type="GO" id="GO:0006310">
    <property type="term" value="P:DNA recombination"/>
    <property type="evidence" value="ECO:0007669"/>
    <property type="project" value="InterPro"/>
</dbReference>
<dbReference type="Gene3D" id="1.10.8.60">
    <property type="match status" value="1"/>
</dbReference>
<dbReference type="NCBIfam" id="TIGR00635">
    <property type="entry name" value="ruvB"/>
    <property type="match status" value="1"/>
</dbReference>
<dbReference type="InterPro" id="IPR008823">
    <property type="entry name" value="RuvB_wg_C"/>
</dbReference>
<dbReference type="InterPro" id="IPR027417">
    <property type="entry name" value="P-loop_NTPase"/>
</dbReference>
<evidence type="ECO:0000256" key="3">
    <source>
        <dbReference type="ARBA" id="ARBA00023125"/>
    </source>
</evidence>
<dbReference type="Pfam" id="PF17864">
    <property type="entry name" value="AAA_lid_4"/>
    <property type="match status" value="1"/>
</dbReference>
<proteinExistence type="inferred from homology"/>
<dbReference type="HAMAP" id="MF_00016">
    <property type="entry name" value="DNA_HJ_migration_RuvB"/>
    <property type="match status" value="1"/>
</dbReference>
<dbReference type="PANTHER" id="PTHR42848:SF1">
    <property type="entry name" value="HOLLIDAY JUNCTION BRANCH MIGRATION COMPLEX SUBUNIT RUVB"/>
    <property type="match status" value="1"/>
</dbReference>
<evidence type="ECO:0000256" key="1">
    <source>
        <dbReference type="ARBA" id="ARBA00022741"/>
    </source>
</evidence>
<evidence type="ECO:0000259" key="6">
    <source>
        <dbReference type="Pfam" id="PF17864"/>
    </source>
</evidence>
<sequence length="227" mass="25287">VLFIDEIHRLPPAVEEILYTAMEDFCLDIVIGQGPAAKSVRIELPKFCLIGATTRLSLLSAPLRDRFGAVFQLEYYQPDEIAQILVRSAALLEIEIEPRAVELLAGRSRRTPRLANRLLRRVRDFAIVEGDGIIVEPIVESAMQLLSIDSQGLDRLDRQFLEVIINFYHGGPVGIETLAASVGEERETLESVVEPYLMQLGLVERTAKGRKITAHGVAHFNQVGAFK</sequence>
<dbReference type="NCBIfam" id="NF000868">
    <property type="entry name" value="PRK00080.1"/>
    <property type="match status" value="1"/>
</dbReference>
<keyword evidence="7" id="KW-0378">Hydrolase</keyword>
<evidence type="ECO:0000313" key="8">
    <source>
        <dbReference type="Proteomes" id="UP000316253"/>
    </source>
</evidence>
<dbReference type="InterPro" id="IPR041445">
    <property type="entry name" value="AAA_lid_4"/>
</dbReference>
<feature type="domain" description="RuvB AAA lid" evidence="6">
    <location>
        <begin position="76"/>
        <end position="149"/>
    </location>
</feature>
<dbReference type="SUPFAM" id="SSF52540">
    <property type="entry name" value="P-loop containing nucleoside triphosphate hydrolases"/>
    <property type="match status" value="1"/>
</dbReference>
<dbReference type="GO" id="GO:0005524">
    <property type="term" value="F:ATP binding"/>
    <property type="evidence" value="ECO:0007669"/>
    <property type="project" value="UniProtKB-KW"/>
</dbReference>
<feature type="domain" description="RuvB-like AAA+ ATPase" evidence="5">
    <location>
        <begin position="1"/>
        <end position="73"/>
    </location>
</feature>
<keyword evidence="2" id="KW-0067">ATP-binding</keyword>
<keyword evidence="1" id="KW-0547">Nucleotide-binding</keyword>
<dbReference type="InterPro" id="IPR036388">
    <property type="entry name" value="WH-like_DNA-bd_sf"/>
</dbReference>
<dbReference type="GO" id="GO:0009378">
    <property type="term" value="F:four-way junction helicase activity"/>
    <property type="evidence" value="ECO:0007669"/>
    <property type="project" value="InterPro"/>
</dbReference>
<dbReference type="AlphaFoldDB" id="A0A554J941"/>
<gene>
    <name evidence="7" type="ORF">CEO22_679</name>
</gene>
<dbReference type="Proteomes" id="UP000316253">
    <property type="component" value="Unassembled WGS sequence"/>
</dbReference>
<dbReference type="InterPro" id="IPR036390">
    <property type="entry name" value="WH_DNA-bd_sf"/>
</dbReference>
<dbReference type="InterPro" id="IPR008824">
    <property type="entry name" value="RuvB-like_N"/>
</dbReference>
<evidence type="ECO:0000313" key="7">
    <source>
        <dbReference type="EMBL" id="TSC64869.1"/>
    </source>
</evidence>
<organism evidence="7 8">
    <name type="scientific">Candidatus Berkelbacteria bacterium Gr01-1014_85</name>
    <dbReference type="NCBI Taxonomy" id="2017150"/>
    <lineage>
        <taxon>Bacteria</taxon>
        <taxon>Candidatus Berkelbacteria</taxon>
    </lineage>
</organism>
<dbReference type="PANTHER" id="PTHR42848">
    <property type="match status" value="1"/>
</dbReference>
<keyword evidence="7" id="KW-0347">Helicase</keyword>